<protein>
    <recommendedName>
        <fullName evidence="9">Bifunctional folate synthesis protein</fullName>
    </recommendedName>
    <domain>
        <recommendedName>
            <fullName evidence="9">Dihydroneopterin aldolase</fullName>
            <shortName evidence="9">DHNA</shortName>
            <ecNumber evidence="9">4.1.2.25</ecNumber>
        </recommendedName>
        <alternativeName>
            <fullName evidence="9">7,8-dihydroneopterin aldolase</fullName>
        </alternativeName>
    </domain>
    <domain>
        <recommendedName>
            <fullName evidence="9">2-amino-4-hydroxy-6-hydroxymethyldihydropteridine pyrophosphokinase</fullName>
            <ecNumber evidence="9">2.7.6.3</ecNumber>
        </recommendedName>
        <alternativeName>
            <fullName evidence="9">6-hydroxymethyl-7,8-dihydropterin pyrophosphokinase</fullName>
            <shortName evidence="9">PPPK</shortName>
        </alternativeName>
        <alternativeName>
            <fullName evidence="9">7,8-dihydro-6-hydroxymethylpterin pyrophosphokinase</fullName>
            <shortName evidence="9">HPPK</shortName>
        </alternativeName>
    </domain>
</protein>
<dbReference type="GO" id="GO:0004150">
    <property type="term" value="F:dihydroneopterin aldolase activity"/>
    <property type="evidence" value="ECO:0007669"/>
    <property type="project" value="UniProtKB-UniRule"/>
</dbReference>
<evidence type="ECO:0000256" key="7">
    <source>
        <dbReference type="ARBA" id="ARBA00022840"/>
    </source>
</evidence>
<comment type="pathway">
    <text evidence="2">Cofactor biosynthesis; tetrahydrofolate biosynthesis; 2-amino-4-hydroxy-6-hydroxymethyl-7,8-dihydropteridine diphosphate from 7,8-dihydroneopterin triphosphate: step 4/4.</text>
</comment>
<dbReference type="EC" id="2.7.6.3" evidence="9"/>
<dbReference type="SUPFAM" id="SSF55620">
    <property type="entry name" value="Tetrahydrobiopterin biosynthesis enzymes-like"/>
    <property type="match status" value="1"/>
</dbReference>
<comment type="similarity">
    <text evidence="9">Belongs to the DHNA family.</text>
</comment>
<dbReference type="EMBL" id="JACCFW010000001">
    <property type="protein sequence ID" value="NYJ73467.1"/>
    <property type="molecule type" value="Genomic_DNA"/>
</dbReference>
<feature type="domain" description="7,8-dihydro-6-hydroxymethylpterin-pyrophosphokinase" evidence="10">
    <location>
        <begin position="212"/>
        <end position="223"/>
    </location>
</feature>
<evidence type="ECO:0000313" key="12">
    <source>
        <dbReference type="Proteomes" id="UP000571817"/>
    </source>
</evidence>
<dbReference type="InterPro" id="IPR035907">
    <property type="entry name" value="Hppk_sf"/>
</dbReference>
<comment type="catalytic activity">
    <reaction evidence="9">
        <text>7,8-dihydroneopterin = 6-hydroxymethyl-7,8-dihydropterin + glycolaldehyde</text>
        <dbReference type="Rhea" id="RHEA:10540"/>
        <dbReference type="ChEBI" id="CHEBI:17001"/>
        <dbReference type="ChEBI" id="CHEBI:17071"/>
        <dbReference type="ChEBI" id="CHEBI:44841"/>
        <dbReference type="EC" id="4.1.2.25"/>
    </reaction>
</comment>
<dbReference type="InterPro" id="IPR006156">
    <property type="entry name" value="Dihydroneopterin_aldolase"/>
</dbReference>
<dbReference type="InterPro" id="IPR043133">
    <property type="entry name" value="GTP-CH-I_C/QueF"/>
</dbReference>
<evidence type="ECO:0000256" key="3">
    <source>
        <dbReference type="ARBA" id="ARBA00009640"/>
    </source>
</evidence>
<dbReference type="PANTHER" id="PTHR43071">
    <property type="entry name" value="2-AMINO-4-HYDROXY-6-HYDROXYMETHYLDIHYDROPTERIDINE PYROPHOSPHOKINASE"/>
    <property type="match status" value="1"/>
</dbReference>
<gene>
    <name evidence="11" type="ORF">HNR15_000430</name>
</gene>
<keyword evidence="8 9" id="KW-0289">Folate biosynthesis</keyword>
<dbReference type="Gene3D" id="3.30.70.560">
    <property type="entry name" value="7,8-Dihydro-6-hydroxymethylpterin-pyrophosphokinase HPPK"/>
    <property type="match status" value="1"/>
</dbReference>
<dbReference type="UniPathway" id="UPA00077">
    <property type="reaction ID" value="UER00154"/>
</dbReference>
<reference evidence="11 12" key="1">
    <citation type="submission" date="2020-07" db="EMBL/GenBank/DDBJ databases">
        <title>Sequencing the genomes of 1000 actinobacteria strains.</title>
        <authorList>
            <person name="Klenk H.-P."/>
        </authorList>
    </citation>
    <scope>NUCLEOTIDE SEQUENCE [LARGE SCALE GENOMIC DNA]</scope>
    <source>
        <strain evidence="11 12">DSM 29531</strain>
    </source>
</reference>
<evidence type="ECO:0000259" key="10">
    <source>
        <dbReference type="PROSITE" id="PS00794"/>
    </source>
</evidence>
<sequence>MSDRIGLTGIVAEACHGVLEHEKRAPQRFVADIVLECDLRRAGTDDELASTVSYADIAQGAYAVLTGDSVDLIETLAERIAAVALAPVAVEAVEVTIRKPQAPAGVPFVDEVTGGPFVTVRREHDREVVIALGANMGDRAGTMADAVRALTAVDGLEVVACSPLLETGAVGGPEQPDYLNAVVVARSRLAPWTLLDELHRIERNHGRVREVRWGARTLDLDLIQVGDSTDDFDLRFETEELTLPHPRAHERAFVLVPWSRVDGTAQLRTAAGSEDIRELIDGLPAAALDGIRPGPAWDPL</sequence>
<dbReference type="AlphaFoldDB" id="A0A853DA50"/>
<dbReference type="GO" id="GO:0016301">
    <property type="term" value="F:kinase activity"/>
    <property type="evidence" value="ECO:0007669"/>
    <property type="project" value="UniProtKB-KW"/>
</dbReference>
<dbReference type="Pfam" id="PF02152">
    <property type="entry name" value="FolB"/>
    <property type="match status" value="1"/>
</dbReference>
<dbReference type="Pfam" id="PF01288">
    <property type="entry name" value="HPPK"/>
    <property type="match status" value="1"/>
</dbReference>
<keyword evidence="4 11" id="KW-0808">Transferase</keyword>
<dbReference type="PANTHER" id="PTHR43071:SF1">
    <property type="entry name" value="2-AMINO-4-HYDROXY-6-HYDROXYMETHYLDIHYDROPTERIDINE PYROPHOSPHOKINASE"/>
    <property type="match status" value="1"/>
</dbReference>
<dbReference type="GO" id="GO:0005524">
    <property type="term" value="F:ATP binding"/>
    <property type="evidence" value="ECO:0007669"/>
    <property type="project" value="UniProtKB-KW"/>
</dbReference>
<dbReference type="RefSeq" id="WP_179478748.1">
    <property type="nucleotide sequence ID" value="NZ_JACCFW010000001.1"/>
</dbReference>
<dbReference type="NCBIfam" id="TIGR01498">
    <property type="entry name" value="folK"/>
    <property type="match status" value="1"/>
</dbReference>
<organism evidence="11 12">
    <name type="scientific">Allobranchiibius huperziae</name>
    <dbReference type="NCBI Taxonomy" id="1874116"/>
    <lineage>
        <taxon>Bacteria</taxon>
        <taxon>Bacillati</taxon>
        <taxon>Actinomycetota</taxon>
        <taxon>Actinomycetes</taxon>
        <taxon>Micrococcales</taxon>
        <taxon>Dermacoccaceae</taxon>
        <taxon>Allobranchiibius</taxon>
    </lineage>
</organism>
<evidence type="ECO:0000256" key="6">
    <source>
        <dbReference type="ARBA" id="ARBA00022777"/>
    </source>
</evidence>
<proteinExistence type="inferred from homology"/>
<keyword evidence="12" id="KW-1185">Reference proteome</keyword>
<dbReference type="Gene3D" id="3.30.1130.10">
    <property type="match status" value="1"/>
</dbReference>
<dbReference type="NCBIfam" id="TIGR00525">
    <property type="entry name" value="folB"/>
    <property type="match status" value="1"/>
</dbReference>
<comment type="catalytic activity">
    <reaction evidence="1">
        <text>6-hydroxymethyl-7,8-dihydropterin + ATP = (7,8-dihydropterin-6-yl)methyl diphosphate + AMP + H(+)</text>
        <dbReference type="Rhea" id="RHEA:11412"/>
        <dbReference type="ChEBI" id="CHEBI:15378"/>
        <dbReference type="ChEBI" id="CHEBI:30616"/>
        <dbReference type="ChEBI" id="CHEBI:44841"/>
        <dbReference type="ChEBI" id="CHEBI:72950"/>
        <dbReference type="ChEBI" id="CHEBI:456215"/>
        <dbReference type="EC" id="2.7.6.3"/>
    </reaction>
</comment>
<dbReference type="NCBIfam" id="TIGR00526">
    <property type="entry name" value="folB_dom"/>
    <property type="match status" value="1"/>
</dbReference>
<keyword evidence="5" id="KW-0547">Nucleotide-binding</keyword>
<dbReference type="EC" id="4.1.2.25" evidence="9"/>
<evidence type="ECO:0000256" key="1">
    <source>
        <dbReference type="ARBA" id="ARBA00000198"/>
    </source>
</evidence>
<evidence type="ECO:0000256" key="4">
    <source>
        <dbReference type="ARBA" id="ARBA00022679"/>
    </source>
</evidence>
<dbReference type="PROSITE" id="PS00794">
    <property type="entry name" value="HPPK"/>
    <property type="match status" value="1"/>
</dbReference>
<dbReference type="SMART" id="SM00905">
    <property type="entry name" value="FolB"/>
    <property type="match status" value="1"/>
</dbReference>
<dbReference type="InterPro" id="IPR006157">
    <property type="entry name" value="FolB_dom"/>
</dbReference>
<keyword evidence="9 11" id="KW-0456">Lyase</keyword>
<evidence type="ECO:0000256" key="5">
    <source>
        <dbReference type="ARBA" id="ARBA00022741"/>
    </source>
</evidence>
<keyword evidence="6 11" id="KW-0418">Kinase</keyword>
<keyword evidence="7" id="KW-0067">ATP-binding</keyword>
<dbReference type="InterPro" id="IPR000550">
    <property type="entry name" value="Hppk"/>
</dbReference>
<comment type="caution">
    <text evidence="11">The sequence shown here is derived from an EMBL/GenBank/DDBJ whole genome shotgun (WGS) entry which is preliminary data.</text>
</comment>
<dbReference type="Proteomes" id="UP000571817">
    <property type="component" value="Unassembled WGS sequence"/>
</dbReference>
<comment type="function">
    <text evidence="9">Catalyzes the conversion of 7,8-dihydroneopterin to 6-hydroxymethyl-7,8-dihydropterin.</text>
</comment>
<dbReference type="GO" id="GO:0046654">
    <property type="term" value="P:tetrahydrofolate biosynthetic process"/>
    <property type="evidence" value="ECO:0007669"/>
    <property type="project" value="UniProtKB-UniRule"/>
</dbReference>
<dbReference type="GO" id="GO:0046656">
    <property type="term" value="P:folic acid biosynthetic process"/>
    <property type="evidence" value="ECO:0007669"/>
    <property type="project" value="UniProtKB-UniRule"/>
</dbReference>
<accession>A0A853DA50</accession>
<name>A0A853DA50_9MICO</name>
<dbReference type="GO" id="GO:0003848">
    <property type="term" value="F:2-amino-4-hydroxy-6-hydroxymethyldihydropteridine diphosphokinase activity"/>
    <property type="evidence" value="ECO:0007669"/>
    <property type="project" value="UniProtKB-EC"/>
</dbReference>
<dbReference type="SUPFAM" id="SSF55083">
    <property type="entry name" value="6-hydroxymethyl-7,8-dihydropterin pyrophosphokinase, HPPK"/>
    <property type="match status" value="1"/>
</dbReference>
<dbReference type="CDD" id="cd00483">
    <property type="entry name" value="HPPK"/>
    <property type="match status" value="1"/>
</dbReference>
<evidence type="ECO:0000256" key="8">
    <source>
        <dbReference type="ARBA" id="ARBA00022909"/>
    </source>
</evidence>
<evidence type="ECO:0000256" key="9">
    <source>
        <dbReference type="RuleBase" id="RU362079"/>
    </source>
</evidence>
<evidence type="ECO:0000256" key="2">
    <source>
        <dbReference type="ARBA" id="ARBA00005051"/>
    </source>
</evidence>
<evidence type="ECO:0000313" key="11">
    <source>
        <dbReference type="EMBL" id="NYJ73467.1"/>
    </source>
</evidence>
<comment type="similarity">
    <text evidence="3">In the N-terminal section; belongs to the DHNA family.</text>
</comment>
<comment type="pathway">
    <text evidence="9">Cofactor biosynthesis; tetrahydrofolate biosynthesis; 2-amino-4-hydroxy-6-hydroxymethyl-7,8-dihydropteridine diphosphate from 7,8-dihydroneopterin triphosphate: step 3/4.</text>
</comment>